<protein>
    <submittedName>
        <fullName evidence="1">Uncharacterized protein</fullName>
    </submittedName>
</protein>
<name>A0A0L8G476_OCTBM</name>
<dbReference type="EMBL" id="KQ423954">
    <property type="protein sequence ID" value="KOF71847.1"/>
    <property type="molecule type" value="Genomic_DNA"/>
</dbReference>
<gene>
    <name evidence="1" type="ORF">OCBIM_22000402mg</name>
</gene>
<proteinExistence type="predicted"/>
<sequence>MKKKKTNYSKIWKIRTKNEKKMIKKYQTEQKQIHELKQKKKSRKIILMIKKK</sequence>
<dbReference type="AlphaFoldDB" id="A0A0L8G476"/>
<reference evidence="1" key="1">
    <citation type="submission" date="2015-07" db="EMBL/GenBank/DDBJ databases">
        <title>MeaNS - Measles Nucleotide Surveillance Program.</title>
        <authorList>
            <person name="Tran T."/>
            <person name="Druce J."/>
        </authorList>
    </citation>
    <scope>NUCLEOTIDE SEQUENCE</scope>
    <source>
        <strain evidence="1">UCB-OBI-ISO-001</strain>
        <tissue evidence="1">Gonad</tissue>
    </source>
</reference>
<evidence type="ECO:0000313" key="1">
    <source>
        <dbReference type="EMBL" id="KOF71847.1"/>
    </source>
</evidence>
<accession>A0A0L8G476</accession>
<organism evidence="1">
    <name type="scientific">Octopus bimaculoides</name>
    <name type="common">California two-spotted octopus</name>
    <dbReference type="NCBI Taxonomy" id="37653"/>
    <lineage>
        <taxon>Eukaryota</taxon>
        <taxon>Metazoa</taxon>
        <taxon>Spiralia</taxon>
        <taxon>Lophotrochozoa</taxon>
        <taxon>Mollusca</taxon>
        <taxon>Cephalopoda</taxon>
        <taxon>Coleoidea</taxon>
        <taxon>Octopodiformes</taxon>
        <taxon>Octopoda</taxon>
        <taxon>Incirrata</taxon>
        <taxon>Octopodidae</taxon>
        <taxon>Octopus</taxon>
    </lineage>
</organism>